<comment type="caution">
    <text evidence="1">The sequence shown here is derived from an EMBL/GenBank/DDBJ whole genome shotgun (WGS) entry which is preliminary data.</text>
</comment>
<keyword evidence="2" id="KW-1185">Reference proteome</keyword>
<reference evidence="1" key="1">
    <citation type="submission" date="2022-03" db="EMBL/GenBank/DDBJ databases">
        <authorList>
            <person name="Lindestad O."/>
        </authorList>
    </citation>
    <scope>NUCLEOTIDE SEQUENCE</scope>
</reference>
<dbReference type="Proteomes" id="UP000838756">
    <property type="component" value="Unassembled WGS sequence"/>
</dbReference>
<dbReference type="AlphaFoldDB" id="A0A8S4QKS5"/>
<evidence type="ECO:0000313" key="1">
    <source>
        <dbReference type="EMBL" id="CAH2210628.1"/>
    </source>
</evidence>
<dbReference type="OrthoDB" id="10346753at2759"/>
<organism evidence="1 2">
    <name type="scientific">Pararge aegeria aegeria</name>
    <dbReference type="NCBI Taxonomy" id="348720"/>
    <lineage>
        <taxon>Eukaryota</taxon>
        <taxon>Metazoa</taxon>
        <taxon>Ecdysozoa</taxon>
        <taxon>Arthropoda</taxon>
        <taxon>Hexapoda</taxon>
        <taxon>Insecta</taxon>
        <taxon>Pterygota</taxon>
        <taxon>Neoptera</taxon>
        <taxon>Endopterygota</taxon>
        <taxon>Lepidoptera</taxon>
        <taxon>Glossata</taxon>
        <taxon>Ditrysia</taxon>
        <taxon>Papilionoidea</taxon>
        <taxon>Nymphalidae</taxon>
        <taxon>Satyrinae</taxon>
        <taxon>Satyrini</taxon>
        <taxon>Parargina</taxon>
        <taxon>Pararge</taxon>
    </lineage>
</organism>
<proteinExistence type="predicted"/>
<gene>
    <name evidence="1" type="primary">jg7804</name>
    <name evidence="1" type="ORF">PAEG_LOCUS2518</name>
</gene>
<accession>A0A8S4QKS5</accession>
<dbReference type="EMBL" id="CAKXAJ010007913">
    <property type="protein sequence ID" value="CAH2210628.1"/>
    <property type="molecule type" value="Genomic_DNA"/>
</dbReference>
<name>A0A8S4QKS5_9NEOP</name>
<evidence type="ECO:0000313" key="2">
    <source>
        <dbReference type="Proteomes" id="UP000838756"/>
    </source>
</evidence>
<sequence length="397" mass="45017">MTNSVNELSNKAPIILTWVPRVHGASLPNGKNSTLNYLEIIKNHKLTNKEERDIYLVINGPGFEENQIDSLKHELKGIEGVHVIDLHQYDWSEIDTGWKIDGKDISIKDFFKNMYNMSEEQRTYFAVEIDTFRLVALALLKQFTGHEGGIYIDFDSLKAIDSHIGKDITIPEGILLGNVIAGFLDQEGNMNYKSAVDIKNSNHYDEYKNLIICTNNDCIVINNSSIAVNILSDYKDRILSQKEACNEVKKRLSLALEQEEELAKGASLLTKDEELKNEIIKQVKEKIKKCVSDFESNGIQELYNIENFQYINTGLGEFSLNSAQMSTGRVLIVQLCDGEKVSKCPSFSFNCNNGNYVFKQESDLSWMKGKDLYRERVDNKLEGAEVDRVAMGELSLI</sequence>
<protein>
    <submittedName>
        <fullName evidence="1">Jg7804 protein</fullName>
    </submittedName>
</protein>